<reference evidence="2" key="2">
    <citation type="submission" date="2015-03" db="EMBL/GenBank/DDBJ databases">
        <authorList>
            <person name="Chow C.-E.T."/>
            <person name="Winget D.M."/>
            <person name="White R.A.III."/>
            <person name="Hallam S.J."/>
            <person name="Suttle C.A."/>
        </authorList>
    </citation>
    <scope>NUCLEOTIDE SEQUENCE</scope>
    <source>
        <strain evidence="2">Anoxic2_5</strain>
    </source>
</reference>
<proteinExistence type="predicted"/>
<protein>
    <submittedName>
        <fullName evidence="2">Uncharacterized protein</fullName>
    </submittedName>
</protein>
<dbReference type="EMBL" id="KR029589">
    <property type="protein sequence ID" value="AKH47105.1"/>
    <property type="molecule type" value="Genomic_DNA"/>
</dbReference>
<feature type="region of interest" description="Disordered" evidence="1">
    <location>
        <begin position="1"/>
        <end position="20"/>
    </location>
</feature>
<reference evidence="2" key="1">
    <citation type="journal article" date="2015" name="Front. Microbiol.">
        <title>Combining genomic sequencing methods to explore viral diversity and reveal potential virus-host interactions.</title>
        <authorList>
            <person name="Chow C.E."/>
            <person name="Winget D.M."/>
            <person name="White R.A.III."/>
            <person name="Hallam S.J."/>
            <person name="Suttle C.A."/>
        </authorList>
    </citation>
    <scope>NUCLEOTIDE SEQUENCE</scope>
    <source>
        <strain evidence="2">Anoxic2_5</strain>
    </source>
</reference>
<accession>A0A0F7L5B0</accession>
<evidence type="ECO:0000256" key="1">
    <source>
        <dbReference type="SAM" id="MobiDB-lite"/>
    </source>
</evidence>
<name>A0A0F7L5B0_9VIRU</name>
<sequence>MSPNHKHGATMANNTNTLSSTITLKGGLKADRLSLQREVEIMRWRLERAERADQWIWERALEAAQTNLKRLD</sequence>
<evidence type="ECO:0000313" key="2">
    <source>
        <dbReference type="EMBL" id="AKH47105.1"/>
    </source>
</evidence>
<organism evidence="2">
    <name type="scientific">uncultured marine virus</name>
    <dbReference type="NCBI Taxonomy" id="186617"/>
    <lineage>
        <taxon>Viruses</taxon>
        <taxon>environmental samples</taxon>
    </lineage>
</organism>